<protein>
    <submittedName>
        <fullName evidence="2">ABC transporter permease</fullName>
    </submittedName>
</protein>
<dbReference type="EMBL" id="JBIAZU010000004">
    <property type="protein sequence ID" value="MFF5292177.1"/>
    <property type="molecule type" value="Genomic_DNA"/>
</dbReference>
<organism evidence="2 3">
    <name type="scientific">Paractinoplanes globisporus</name>
    <dbReference type="NCBI Taxonomy" id="113565"/>
    <lineage>
        <taxon>Bacteria</taxon>
        <taxon>Bacillati</taxon>
        <taxon>Actinomycetota</taxon>
        <taxon>Actinomycetes</taxon>
        <taxon>Micromonosporales</taxon>
        <taxon>Micromonosporaceae</taxon>
        <taxon>Paractinoplanes</taxon>
    </lineage>
</organism>
<accession>A0ABW6WFW4</accession>
<keyword evidence="1" id="KW-0812">Transmembrane</keyword>
<name>A0ABW6WFW4_9ACTN</name>
<feature type="transmembrane region" description="Helical" evidence="1">
    <location>
        <begin position="151"/>
        <end position="177"/>
    </location>
</feature>
<comment type="caution">
    <text evidence="2">The sequence shown here is derived from an EMBL/GenBank/DDBJ whole genome shotgun (WGS) entry which is preliminary data.</text>
</comment>
<evidence type="ECO:0000256" key="1">
    <source>
        <dbReference type="SAM" id="Phobius"/>
    </source>
</evidence>
<keyword evidence="1" id="KW-1133">Transmembrane helix</keyword>
<evidence type="ECO:0000313" key="2">
    <source>
        <dbReference type="EMBL" id="MFF5292177.1"/>
    </source>
</evidence>
<feature type="transmembrane region" description="Helical" evidence="1">
    <location>
        <begin position="235"/>
        <end position="258"/>
    </location>
</feature>
<feature type="transmembrane region" description="Helical" evidence="1">
    <location>
        <begin position="184"/>
        <end position="201"/>
    </location>
</feature>
<feature type="transmembrane region" description="Helical" evidence="1">
    <location>
        <begin position="101"/>
        <end position="131"/>
    </location>
</feature>
<reference evidence="2 3" key="1">
    <citation type="submission" date="2024-10" db="EMBL/GenBank/DDBJ databases">
        <title>The Natural Products Discovery Center: Release of the First 8490 Sequenced Strains for Exploring Actinobacteria Biosynthetic Diversity.</title>
        <authorList>
            <person name="Kalkreuter E."/>
            <person name="Kautsar S.A."/>
            <person name="Yang D."/>
            <person name="Bader C.D."/>
            <person name="Teijaro C.N."/>
            <person name="Fluegel L."/>
            <person name="Davis C.M."/>
            <person name="Simpson J.R."/>
            <person name="Lauterbach L."/>
            <person name="Steele A.D."/>
            <person name="Gui C."/>
            <person name="Meng S."/>
            <person name="Li G."/>
            <person name="Viehrig K."/>
            <person name="Ye F."/>
            <person name="Su P."/>
            <person name="Kiefer A.F."/>
            <person name="Nichols A."/>
            <person name="Cepeda A.J."/>
            <person name="Yan W."/>
            <person name="Fan B."/>
            <person name="Jiang Y."/>
            <person name="Adhikari A."/>
            <person name="Zheng C.-J."/>
            <person name="Schuster L."/>
            <person name="Cowan T.M."/>
            <person name="Smanski M.J."/>
            <person name="Chevrette M.G."/>
            <person name="De Carvalho L.P.S."/>
            <person name="Shen B."/>
        </authorList>
    </citation>
    <scope>NUCLEOTIDE SEQUENCE [LARGE SCALE GENOMIC DNA]</scope>
    <source>
        <strain evidence="2 3">NPDC000087</strain>
    </source>
</reference>
<proteinExistence type="predicted"/>
<keyword evidence="3" id="KW-1185">Reference proteome</keyword>
<gene>
    <name evidence="2" type="ORF">ACFY35_22285</name>
</gene>
<keyword evidence="1" id="KW-0472">Membrane</keyword>
<dbReference type="Proteomes" id="UP001602245">
    <property type="component" value="Unassembled WGS sequence"/>
</dbReference>
<sequence length="261" mass="26636">MIRAARGEWTKLRTLVSTAWLLLALAAFTAGLSALGAWSLDGRGCTGPADCDPDLTRFSLIGVYAGQVAALVLGALAATAEYATGTIHPTLMANPRRPIVLAAKATVVTGLVLGAGLLGVLGSVLAGRFLLPGKGFTPAHGYPLLSLTDGLTLRAAAGTVLYLALIALFALGAGLALRDTATTLTTVLALLFVAPMVAPFLSDPAWQRHLAQVVPTAGLAVQTTKRLAELPIAPWAGLGVLAAWAAAALVAGTARFLLRDA</sequence>
<feature type="transmembrane region" description="Helical" evidence="1">
    <location>
        <begin position="58"/>
        <end position="80"/>
    </location>
</feature>
<evidence type="ECO:0000313" key="3">
    <source>
        <dbReference type="Proteomes" id="UP001602245"/>
    </source>
</evidence>
<dbReference type="RefSeq" id="WP_020510060.1">
    <property type="nucleotide sequence ID" value="NZ_JBIAZU010000004.1"/>
</dbReference>